<evidence type="ECO:0000256" key="5">
    <source>
        <dbReference type="RuleBase" id="RU003345"/>
    </source>
</evidence>
<proteinExistence type="inferred from homology"/>
<dbReference type="SUPFAM" id="SSF53720">
    <property type="entry name" value="ALDH-like"/>
    <property type="match status" value="1"/>
</dbReference>
<evidence type="ECO:0000256" key="2">
    <source>
        <dbReference type="ARBA" id="ARBA00022857"/>
    </source>
</evidence>
<evidence type="ECO:0000256" key="3">
    <source>
        <dbReference type="ARBA" id="ARBA00023002"/>
    </source>
</evidence>
<dbReference type="CDD" id="cd07100">
    <property type="entry name" value="ALDH_SSADH1_GabD1"/>
    <property type="match status" value="1"/>
</dbReference>
<evidence type="ECO:0000259" key="6">
    <source>
        <dbReference type="Pfam" id="PF00171"/>
    </source>
</evidence>
<sequence length="456" mass="50142">MAYQTINPFNNQVLNSYENISDDQLEKVLTDSHALYLKWRDEPSETRRDTLHRIATMMRYEKTQLATTVTQEMGKLIGESEAEVELCADIADYFADHAAEFLARKPLDTVIGDAYYEKQALGVLFMVEPWNFPYYQIMRVFAPNFMIGNPMLLKHASNTPSSAEAFVDIIRRAGAPTASLTNLFVDYDQVDKAIADPRVVSVALTGSERGGASVAKTAGENLKKSTMELGGNDPFIVLSDADMNKVKRVAPVARLSNAGQICAASKRFIVMADKYDEFLTMLKQAFEQVKPGDPMDPATTLAPLSSAKSKTTLQKQVDAAVDAGATVFYGNHPIDLPGQFFQPTILTDITKDNPAYNQELFGPVASVYKVNSEEEAIALANDSSYGLGSAIFTEDTKHADAVAQQIEAGMTFINRAWATLPELPFGGVKNSGYGREMYELGFDAFVNEHLVVNAKD</sequence>
<feature type="active site" evidence="4">
    <location>
        <position position="228"/>
    </location>
</feature>
<dbReference type="PROSITE" id="PS00070">
    <property type="entry name" value="ALDEHYDE_DEHYDR_CYS"/>
    <property type="match status" value="1"/>
</dbReference>
<dbReference type="InterPro" id="IPR016161">
    <property type="entry name" value="Ald_DH/histidinol_DH"/>
</dbReference>
<dbReference type="InterPro" id="IPR044148">
    <property type="entry name" value="ALDH_GabD1-like"/>
</dbReference>
<keyword evidence="3 5" id="KW-0560">Oxidoreductase</keyword>
<dbReference type="Gene3D" id="3.40.309.10">
    <property type="entry name" value="Aldehyde Dehydrogenase, Chain A, domain 2"/>
    <property type="match status" value="1"/>
</dbReference>
<dbReference type="InterPro" id="IPR016160">
    <property type="entry name" value="Ald_DH_CS_CYS"/>
</dbReference>
<dbReference type="EMBL" id="JBHSSI010000025">
    <property type="protein sequence ID" value="MFC6260059.1"/>
    <property type="molecule type" value="Genomic_DNA"/>
</dbReference>
<dbReference type="PANTHER" id="PTHR43217">
    <property type="entry name" value="SUCCINATE SEMIALDEHYDE DEHYDROGENASE [NAD(P)+] SAD"/>
    <property type="match status" value="1"/>
</dbReference>
<dbReference type="Proteomes" id="UP001596283">
    <property type="component" value="Unassembled WGS sequence"/>
</dbReference>
<dbReference type="InterPro" id="IPR029510">
    <property type="entry name" value="Ald_DH_CS_GLU"/>
</dbReference>
<evidence type="ECO:0000256" key="4">
    <source>
        <dbReference type="PROSITE-ProRule" id="PRU10007"/>
    </source>
</evidence>
<evidence type="ECO:0000313" key="7">
    <source>
        <dbReference type="EMBL" id="MFC6260059.1"/>
    </source>
</evidence>
<dbReference type="InterPro" id="IPR015590">
    <property type="entry name" value="Aldehyde_DH_dom"/>
</dbReference>
<comment type="similarity">
    <text evidence="1 5">Belongs to the aldehyde dehydrogenase family.</text>
</comment>
<name>A0ABW1TFI7_9LACO</name>
<comment type="caution">
    <text evidence="7">The sequence shown here is derived from an EMBL/GenBank/DDBJ whole genome shotgun (WGS) entry which is preliminary data.</text>
</comment>
<evidence type="ECO:0000313" key="8">
    <source>
        <dbReference type="Proteomes" id="UP001596283"/>
    </source>
</evidence>
<feature type="domain" description="Aldehyde dehydrogenase" evidence="6">
    <location>
        <begin position="3"/>
        <end position="447"/>
    </location>
</feature>
<dbReference type="PROSITE" id="PS00687">
    <property type="entry name" value="ALDEHYDE_DEHYDR_GLU"/>
    <property type="match status" value="1"/>
</dbReference>
<keyword evidence="8" id="KW-1185">Reference proteome</keyword>
<evidence type="ECO:0000256" key="1">
    <source>
        <dbReference type="ARBA" id="ARBA00009986"/>
    </source>
</evidence>
<dbReference type="Gene3D" id="3.40.605.10">
    <property type="entry name" value="Aldehyde Dehydrogenase, Chain A, domain 1"/>
    <property type="match status" value="1"/>
</dbReference>
<keyword evidence="2" id="KW-0521">NADP</keyword>
<dbReference type="InterPro" id="IPR047110">
    <property type="entry name" value="GABD/Sad-like"/>
</dbReference>
<dbReference type="InterPro" id="IPR016162">
    <property type="entry name" value="Ald_DH_N"/>
</dbReference>
<organism evidence="7 8">
    <name type="scientific">Levilactobacillus fujinensis</name>
    <dbReference type="NCBI Taxonomy" id="2486024"/>
    <lineage>
        <taxon>Bacteria</taxon>
        <taxon>Bacillati</taxon>
        <taxon>Bacillota</taxon>
        <taxon>Bacilli</taxon>
        <taxon>Lactobacillales</taxon>
        <taxon>Lactobacillaceae</taxon>
        <taxon>Levilactobacillus</taxon>
    </lineage>
</organism>
<accession>A0ABW1TFI7</accession>
<dbReference type="Pfam" id="PF00171">
    <property type="entry name" value="Aldedh"/>
    <property type="match status" value="1"/>
</dbReference>
<dbReference type="RefSeq" id="WP_125685217.1">
    <property type="nucleotide sequence ID" value="NZ_JBHSSI010000025.1"/>
</dbReference>
<reference evidence="8" key="1">
    <citation type="journal article" date="2019" name="Int. J. Syst. Evol. Microbiol.">
        <title>The Global Catalogue of Microorganisms (GCM) 10K type strain sequencing project: providing services to taxonomists for standard genome sequencing and annotation.</title>
        <authorList>
            <consortium name="The Broad Institute Genomics Platform"/>
            <consortium name="The Broad Institute Genome Sequencing Center for Infectious Disease"/>
            <person name="Wu L."/>
            <person name="Ma J."/>
        </authorList>
    </citation>
    <scope>NUCLEOTIDE SEQUENCE [LARGE SCALE GENOMIC DNA]</scope>
    <source>
        <strain evidence="8">CCM 8908</strain>
    </source>
</reference>
<gene>
    <name evidence="7" type="ORF">ACFP1C_03795</name>
</gene>
<protein>
    <submittedName>
        <fullName evidence="7">NAD-dependent succinate-semialdehyde dehydrogenase</fullName>
    </submittedName>
</protein>
<dbReference type="InterPro" id="IPR016163">
    <property type="entry name" value="Ald_DH_C"/>
</dbReference>
<dbReference type="PANTHER" id="PTHR43217:SF2">
    <property type="entry name" value="SUCCINATE-SEMIALDEHYDE DEHYDROGENASE [NADP(+)]"/>
    <property type="match status" value="1"/>
</dbReference>